<organism evidence="1 2">
    <name type="scientific">Danio rerio</name>
    <name type="common">Zebrafish</name>
    <name type="synonym">Brachydanio rerio</name>
    <dbReference type="NCBI Taxonomy" id="7955"/>
    <lineage>
        <taxon>Eukaryota</taxon>
        <taxon>Metazoa</taxon>
        <taxon>Chordata</taxon>
        <taxon>Craniata</taxon>
        <taxon>Vertebrata</taxon>
        <taxon>Euteleostomi</taxon>
        <taxon>Actinopterygii</taxon>
        <taxon>Neopterygii</taxon>
        <taxon>Teleostei</taxon>
        <taxon>Ostariophysi</taxon>
        <taxon>Cypriniformes</taxon>
        <taxon>Danionidae</taxon>
        <taxon>Danioninae</taxon>
        <taxon>Danio</taxon>
    </lineage>
</organism>
<proteinExistence type="predicted"/>
<name>A0AC58HF30_DANRE</name>
<dbReference type="RefSeq" id="XP_073780596.1">
    <property type="nucleotide sequence ID" value="XM_073924495.1"/>
</dbReference>
<evidence type="ECO:0000313" key="1">
    <source>
        <dbReference type="Proteomes" id="UP000000437"/>
    </source>
</evidence>
<evidence type="ECO:0000313" key="2">
    <source>
        <dbReference type="RefSeq" id="XP_073780596.1"/>
    </source>
</evidence>
<accession>A0AC58HF30</accession>
<keyword evidence="2" id="KW-0675">Receptor</keyword>
<keyword evidence="1" id="KW-1185">Reference proteome</keyword>
<gene>
    <name evidence="2" type="primary">ifnlr1</name>
    <name evidence="2" type="synonym">crfb14</name>
</gene>
<dbReference type="Proteomes" id="UP000000437">
    <property type="component" value="Chromosome 16"/>
</dbReference>
<reference evidence="2" key="1">
    <citation type="submission" date="2025-08" db="UniProtKB">
        <authorList>
            <consortium name="RefSeq"/>
        </authorList>
    </citation>
    <scope>IDENTIFICATION</scope>
    <source>
        <strain evidence="2">Tuebingen</strain>
        <tissue evidence="2">Fibroblasts and whole tissue</tissue>
    </source>
</reference>
<protein>
    <submittedName>
        <fullName evidence="2">Interferon lambda receptor 1 isoform X1</fullName>
    </submittedName>
</protein>
<sequence length="573" mass="64934">MCPLGTAMFLLCCVGCWCQNCNLTKPYFKSQNFFSVLHWDPVDLPGQTALYSVQYSPYGSPRQLVPWCQNISSPVCDLTDVMSAVVTEVTITYKAIVYAGAQCLGEVRFSPFKETTLAAPQLTVTSNQTHLNVTLSKPRVPWNRSIESIKYWADYRDVKRYPVKYIVRLTHPGSQEYFSRTSPSVLIELLWKDVEYCGEVFYSLTHPGWFRPSENTTFCLTVSAPNPLLHILMWPSVLAALLMVFLSVMLCHRFVKRKRSLPKALMLPENNTPPFWSDPKDNISKVEMWSGMFFGMKPDPQTPSLTPQKSEITVKDNAYASQEPYRCQQDGLIQNSREPSENYSLCLPAQMPKESFNSSDSFSPESESPKMIHSDTSESLNNSDTFTPKSDSVKLIQSDANESFNNSKSLSSDSDLVELIHLDTNESFSSSDSFIPVTDSVEFIHSDAECKTLVVPARPDKNGALQFHELFFQDESFPDESAERMPLLTDLIQSDSSYLPEQVPNVVTSNYRQNWVPGLLLEGQEDKRTYIMRTEKTEDSPEAEEDFRESEESRIGVVFLDRCLLEIQGLSLS</sequence>